<keyword evidence="1" id="KW-1133">Transmembrane helix</keyword>
<evidence type="ECO:0000313" key="3">
    <source>
        <dbReference type="Proteomes" id="UP000887127"/>
    </source>
</evidence>
<accession>A0AAV3WTT7</accession>
<keyword evidence="1" id="KW-0472">Membrane</keyword>
<dbReference type="Proteomes" id="UP000887127">
    <property type="component" value="Unassembled WGS sequence"/>
</dbReference>
<dbReference type="RefSeq" id="WP_091761335.1">
    <property type="nucleotide sequence ID" value="NZ_BJVX01000010.1"/>
</dbReference>
<sequence length="86" mass="9738">MSIENLKRAEAFFKIFKGLISIILVLFTCVQYFFNNSFKPDQVILFIGDIERAIFNFTILIASVAALEVIASGLIKLYESSNLNNQ</sequence>
<proteinExistence type="predicted"/>
<organism evidence="2 3">
    <name type="scientific">Marinilactibacillus psychrotolerans</name>
    <dbReference type="NCBI Taxonomy" id="191770"/>
    <lineage>
        <taxon>Bacteria</taxon>
        <taxon>Bacillati</taxon>
        <taxon>Bacillota</taxon>
        <taxon>Bacilli</taxon>
        <taxon>Lactobacillales</taxon>
        <taxon>Carnobacteriaceae</taxon>
        <taxon>Marinilactibacillus</taxon>
    </lineage>
</organism>
<feature type="transmembrane region" description="Helical" evidence="1">
    <location>
        <begin position="54"/>
        <end position="78"/>
    </location>
</feature>
<dbReference type="GeneID" id="96911555"/>
<gene>
    <name evidence="2" type="ORF">M132T_15460</name>
</gene>
<reference evidence="2" key="1">
    <citation type="submission" date="2019-08" db="EMBL/GenBank/DDBJ databases">
        <title>Marinilactibacillus psychrotolerans M13-2T whole genome sequencing project.</title>
        <authorList>
            <person name="Ishikawa M."/>
            <person name="Suzuki T."/>
            <person name="Matsutani M."/>
        </authorList>
    </citation>
    <scope>NUCLEOTIDE SEQUENCE</scope>
    <source>
        <strain evidence="2">M13-2T</strain>
    </source>
</reference>
<comment type="caution">
    <text evidence="2">The sequence shown here is derived from an EMBL/GenBank/DDBJ whole genome shotgun (WGS) entry which is preliminary data.</text>
</comment>
<protein>
    <submittedName>
        <fullName evidence="2">Uncharacterized protein</fullName>
    </submittedName>
</protein>
<keyword evidence="1" id="KW-0812">Transmembrane</keyword>
<name>A0AAV3WTT7_9LACT</name>
<dbReference type="EMBL" id="BKBI01000010">
    <property type="protein sequence ID" value="GEQ36038.1"/>
    <property type="molecule type" value="Genomic_DNA"/>
</dbReference>
<evidence type="ECO:0000313" key="2">
    <source>
        <dbReference type="EMBL" id="GEQ36038.1"/>
    </source>
</evidence>
<feature type="transmembrane region" description="Helical" evidence="1">
    <location>
        <begin position="12"/>
        <end position="34"/>
    </location>
</feature>
<evidence type="ECO:0000256" key="1">
    <source>
        <dbReference type="SAM" id="Phobius"/>
    </source>
</evidence>
<dbReference type="AlphaFoldDB" id="A0AAV3WTT7"/>